<dbReference type="SUPFAM" id="SSF52980">
    <property type="entry name" value="Restriction endonuclease-like"/>
    <property type="match status" value="1"/>
</dbReference>
<keyword evidence="2" id="KW-1185">Reference proteome</keyword>
<dbReference type="Proteomes" id="UP001319861">
    <property type="component" value="Chromosome"/>
</dbReference>
<evidence type="ECO:0000313" key="1">
    <source>
        <dbReference type="EMBL" id="BCT77301.1"/>
    </source>
</evidence>
<dbReference type="RefSeq" id="WP_229230017.1">
    <property type="nucleotide sequence ID" value="NZ_AP024525.1"/>
</dbReference>
<reference evidence="1 2" key="1">
    <citation type="journal article" date="2021" name="J. Biosci. Bioeng.">
        <title>Identification and characterization of a chc gene cluster responsible for the aromatization pathway of cyclohexanecarboxylate degradation in Sinomonas cyclohexanicum ATCC 51369.</title>
        <authorList>
            <person name="Yamamoto T."/>
            <person name="Hasegawa Y."/>
            <person name="Lau P.C.K."/>
            <person name="Iwaki H."/>
        </authorList>
    </citation>
    <scope>NUCLEOTIDE SEQUENCE [LARGE SCALE GENOMIC DNA]</scope>
    <source>
        <strain evidence="1 2">ATCC 51369</strain>
    </source>
</reference>
<dbReference type="Gene3D" id="3.40.960.10">
    <property type="entry name" value="VSR Endonuclease"/>
    <property type="match status" value="1"/>
</dbReference>
<sequence>MTSPTALELMLAHPFTSTEARRLGLDFADLIHQDVTRISRGIYVPREGESSLLDRIRAHLAVTDGAWASHRTSTAIHGLWLPDQSSDHSLLHLSRPSHVPRVRRKGVIGHRVTALPGEVVEFLPGILVSSPARSWLEMGHELGPVSLVALGDQLIRKPRPAFEARSEPFTTKDQLAALVQLHPKMRGVAKCRAALADMRVGADSIPETLLRLCLLAWGFPEPDLQIILRPSGPFSFSADMGYATFKIAIQYDGAHHLSDEQRLRDARRDAAFRNAGWAVIVVTAADLENDFARVRHELRKLLAARAA</sequence>
<name>A0ABM7PYB9_SINCY</name>
<gene>
    <name evidence="1" type="ORF">SCMU_31430</name>
</gene>
<dbReference type="EMBL" id="AP024525">
    <property type="protein sequence ID" value="BCT77301.1"/>
    <property type="molecule type" value="Genomic_DNA"/>
</dbReference>
<evidence type="ECO:0008006" key="3">
    <source>
        <dbReference type="Google" id="ProtNLM"/>
    </source>
</evidence>
<accession>A0ABM7PYB9</accession>
<proteinExistence type="predicted"/>
<organism evidence="1 2">
    <name type="scientific">Sinomonas cyclohexanicum</name>
    <name type="common">Corynebacterium cyclohexanicum</name>
    <dbReference type="NCBI Taxonomy" id="322009"/>
    <lineage>
        <taxon>Bacteria</taxon>
        <taxon>Bacillati</taxon>
        <taxon>Actinomycetota</taxon>
        <taxon>Actinomycetes</taxon>
        <taxon>Micrococcales</taxon>
        <taxon>Micrococcaceae</taxon>
        <taxon>Sinomonas</taxon>
    </lineage>
</organism>
<protein>
    <recommendedName>
        <fullName evidence="3">DUF559 domain-containing protein</fullName>
    </recommendedName>
</protein>
<evidence type="ECO:0000313" key="2">
    <source>
        <dbReference type="Proteomes" id="UP001319861"/>
    </source>
</evidence>
<dbReference type="InterPro" id="IPR011335">
    <property type="entry name" value="Restrct_endonuc-II-like"/>
</dbReference>